<evidence type="ECO:0000313" key="2">
    <source>
        <dbReference type="Proteomes" id="UP000178606"/>
    </source>
</evidence>
<gene>
    <name evidence="1" type="ORF">A3F84_29085</name>
</gene>
<dbReference type="SUPFAM" id="SSF51197">
    <property type="entry name" value="Clavaminate synthase-like"/>
    <property type="match status" value="1"/>
</dbReference>
<sequence length="257" mass="28803">MVLEANLVQEFETQGFVSGIKIFDEEGAGRVRGQFNDLEAKEGRERCQIGLLDRHLDQRFVWDLATCPKVLDAVEAVIGPDVMLLATHFFCKYPEPQDAGQGRAGRFVAWHQDVTYWGLDPAFAITAWYAVDDSDAENGCMRAIPGTHQLIREHGKSERKGNLLSINQEAPVTPEEEARAVDMPLRAGEISLHHGALIHGSNPNRSSRRRCGLTLRYIPTSVKQVKTNSIGRKYSAILVRGKDEHRHFEKMALPFAL</sequence>
<dbReference type="GO" id="GO:0005506">
    <property type="term" value="F:iron ion binding"/>
    <property type="evidence" value="ECO:0007669"/>
    <property type="project" value="UniProtKB-ARBA"/>
</dbReference>
<protein>
    <recommendedName>
        <fullName evidence="3">Phytanoyl-CoA dioxygenase</fullName>
    </recommendedName>
</protein>
<evidence type="ECO:0008006" key="3">
    <source>
        <dbReference type="Google" id="ProtNLM"/>
    </source>
</evidence>
<dbReference type="Gene3D" id="2.60.120.620">
    <property type="entry name" value="q2cbj1_9rhob like domain"/>
    <property type="match status" value="1"/>
</dbReference>
<dbReference type="Pfam" id="PF05721">
    <property type="entry name" value="PhyH"/>
    <property type="match status" value="1"/>
</dbReference>
<dbReference type="PANTHER" id="PTHR20883:SF48">
    <property type="entry name" value="ECTOINE DIOXYGENASE"/>
    <property type="match status" value="1"/>
</dbReference>
<name>A0A1F6CRT6_HANXR</name>
<evidence type="ECO:0000313" key="1">
    <source>
        <dbReference type="EMBL" id="OGG51827.1"/>
    </source>
</evidence>
<dbReference type="EMBL" id="MFKF01000167">
    <property type="protein sequence ID" value="OGG51827.1"/>
    <property type="molecule type" value="Genomic_DNA"/>
</dbReference>
<proteinExistence type="predicted"/>
<dbReference type="Proteomes" id="UP000178606">
    <property type="component" value="Unassembled WGS sequence"/>
</dbReference>
<dbReference type="InterPro" id="IPR008775">
    <property type="entry name" value="Phytyl_CoA_dOase-like"/>
</dbReference>
<comment type="caution">
    <text evidence="1">The sequence shown here is derived from an EMBL/GenBank/DDBJ whole genome shotgun (WGS) entry which is preliminary data.</text>
</comment>
<dbReference type="PANTHER" id="PTHR20883">
    <property type="entry name" value="PHYTANOYL-COA DIOXYGENASE DOMAIN CONTAINING 1"/>
    <property type="match status" value="1"/>
</dbReference>
<reference evidence="1 2" key="1">
    <citation type="journal article" date="2016" name="Nat. Commun.">
        <title>Thousands of microbial genomes shed light on interconnected biogeochemical processes in an aquifer system.</title>
        <authorList>
            <person name="Anantharaman K."/>
            <person name="Brown C.T."/>
            <person name="Hug L.A."/>
            <person name="Sharon I."/>
            <person name="Castelle C.J."/>
            <person name="Probst A.J."/>
            <person name="Thomas B.C."/>
            <person name="Singh A."/>
            <person name="Wilkins M.J."/>
            <person name="Karaoz U."/>
            <person name="Brodie E.L."/>
            <person name="Williams K.H."/>
            <person name="Hubbard S.S."/>
            <person name="Banfield J.F."/>
        </authorList>
    </citation>
    <scope>NUCLEOTIDE SEQUENCE [LARGE SCALE GENOMIC DNA]</scope>
    <source>
        <strain evidence="2">RIFCSPLOWO2_12_FULL_64_10</strain>
    </source>
</reference>
<dbReference type="GO" id="GO:0016706">
    <property type="term" value="F:2-oxoglutarate-dependent dioxygenase activity"/>
    <property type="evidence" value="ECO:0007669"/>
    <property type="project" value="UniProtKB-ARBA"/>
</dbReference>
<organism evidence="1 2">
    <name type="scientific">Handelsmanbacteria sp. (strain RIFCSPLOWO2_12_FULL_64_10)</name>
    <dbReference type="NCBI Taxonomy" id="1817868"/>
    <lineage>
        <taxon>Bacteria</taxon>
        <taxon>Candidatus Handelsmaniibacteriota</taxon>
    </lineage>
</organism>
<accession>A0A1F6CRT6</accession>
<dbReference type="AlphaFoldDB" id="A0A1F6CRT6"/>